<evidence type="ECO:0000313" key="1">
    <source>
        <dbReference type="EMBL" id="OKS86693.1"/>
    </source>
</evidence>
<proteinExistence type="predicted"/>
<gene>
    <name evidence="1" type="ORF">RG47T_2150</name>
</gene>
<reference evidence="1 2" key="1">
    <citation type="submission" date="2016-11" db="EMBL/GenBank/DDBJ databases">
        <title>Whole Genome Sequencing of Mucilaginibacter polytrichastri RG4-7(T) isolated from the moss sample.</title>
        <authorList>
            <person name="Li Y."/>
        </authorList>
    </citation>
    <scope>NUCLEOTIDE SEQUENCE [LARGE SCALE GENOMIC DNA]</scope>
    <source>
        <strain evidence="1 2">RG4-7</strain>
    </source>
</reference>
<protein>
    <submittedName>
        <fullName evidence="1">Uncharacterized protein</fullName>
    </submittedName>
</protein>
<name>A0A1Q5ZY54_9SPHI</name>
<sequence>MREMIKQIRLGNFRDRQELEANHVFLSRLKLAALNIFHQLLQVINIIYN</sequence>
<dbReference type="EMBL" id="MPPL01000001">
    <property type="protein sequence ID" value="OKS86693.1"/>
    <property type="molecule type" value="Genomic_DNA"/>
</dbReference>
<evidence type="ECO:0000313" key="2">
    <source>
        <dbReference type="Proteomes" id="UP000186720"/>
    </source>
</evidence>
<dbReference type="Proteomes" id="UP000186720">
    <property type="component" value="Unassembled WGS sequence"/>
</dbReference>
<comment type="caution">
    <text evidence="1">The sequence shown here is derived from an EMBL/GenBank/DDBJ whole genome shotgun (WGS) entry which is preliminary data.</text>
</comment>
<organism evidence="1 2">
    <name type="scientific">Mucilaginibacter polytrichastri</name>
    <dbReference type="NCBI Taxonomy" id="1302689"/>
    <lineage>
        <taxon>Bacteria</taxon>
        <taxon>Pseudomonadati</taxon>
        <taxon>Bacteroidota</taxon>
        <taxon>Sphingobacteriia</taxon>
        <taxon>Sphingobacteriales</taxon>
        <taxon>Sphingobacteriaceae</taxon>
        <taxon>Mucilaginibacter</taxon>
    </lineage>
</organism>
<keyword evidence="2" id="KW-1185">Reference proteome</keyword>
<accession>A0A1Q5ZY54</accession>
<dbReference type="AlphaFoldDB" id="A0A1Q5ZY54"/>